<comment type="caution">
    <text evidence="3">The sequence shown here is derived from an EMBL/GenBank/DDBJ whole genome shotgun (WGS) entry which is preliminary data.</text>
</comment>
<dbReference type="GO" id="GO:0006002">
    <property type="term" value="P:fructose 6-phosphate metabolic process"/>
    <property type="evidence" value="ECO:0007669"/>
    <property type="project" value="TreeGrafter"/>
</dbReference>
<dbReference type="Proteomes" id="UP000001608">
    <property type="component" value="Chromosome 13"/>
</dbReference>
<dbReference type="SMR" id="G2WKD2"/>
<dbReference type="HOGENOM" id="CLU_012520_2_3_1"/>
<dbReference type="GO" id="GO:0006031">
    <property type="term" value="P:chitin biosynthetic process"/>
    <property type="evidence" value="ECO:0007669"/>
    <property type="project" value="UniProtKB-ARBA"/>
</dbReference>
<evidence type="ECO:0000259" key="2">
    <source>
        <dbReference type="PROSITE" id="PS51464"/>
    </source>
</evidence>
<gene>
    <name evidence="3" type="primary">K7_YMR085W</name>
    <name evidence="3" type="ORF">SYK7_053861</name>
</gene>
<dbReference type="AlphaFoldDB" id="G2WKD2"/>
<feature type="domain" description="SIS" evidence="2">
    <location>
        <begin position="105"/>
        <end position="244"/>
    </location>
</feature>
<dbReference type="PANTHER" id="PTHR10937:SF0">
    <property type="entry name" value="GLUTAMINE--FRUCTOSE-6-PHOSPHATE TRANSAMINASE (ISOMERIZING)"/>
    <property type="match status" value="1"/>
</dbReference>
<dbReference type="GO" id="GO:0097367">
    <property type="term" value="F:carbohydrate derivative binding"/>
    <property type="evidence" value="ECO:0007669"/>
    <property type="project" value="InterPro"/>
</dbReference>
<dbReference type="FunFam" id="3.40.50.10490:FF:000002">
    <property type="entry name" value="Glutamine--fructose-6-phosphate aminotransferase [isomerizing]"/>
    <property type="match status" value="1"/>
</dbReference>
<dbReference type="InterPro" id="IPR035490">
    <property type="entry name" value="GlmS/FrlB_SIS"/>
</dbReference>
<accession>G2WKD2</accession>
<name>G2WKD2_YEASK</name>
<keyword evidence="1" id="KW-0677">Repeat</keyword>
<dbReference type="CDD" id="cd05009">
    <property type="entry name" value="SIS_GlmS_GlmD_2"/>
    <property type="match status" value="1"/>
</dbReference>
<sequence length="432" mass="48502">MEFYLSSDCASLARYVSKVVYLEDNDIAHIYDGELHIHCSKIGSEDFSFRTVQKLELELSKIKKGPYDNFMQKEIYEQCETTKNVMRGRVDAFTNRVVLGGLENWLTELRRAKRIIMIASKASFHSCLAARPIFEELMEVPVNVELALDFVDRNCCIFRNDVCIFVSRSGETTDTINALNYCIKKEAVTIGVVNCSGSSISRFTHCGVHTNTGPEKGIATTKSYTSQYIALVMIALWMSEDLVSKIERRKEIIQALTIVPSQIKEVLELEPLIIELCDKKLKQHDTFLLLGRGYQFASALEGASKMKEISYVHSESILTNELGHRVLAVASDNPPIIAFATKDAFSPKIASCIDQIIERKGNPIIICNKGHKIWEQDKQKGNVVTLEVPQTVDCLQGILNVIPLQLISYWLAIKKDIGVDLPRDSAMSAPDI</sequence>
<protein>
    <submittedName>
        <fullName evidence="3">K7_Ymr085wp</fullName>
    </submittedName>
</protein>
<dbReference type="PROSITE" id="PS51464">
    <property type="entry name" value="SIS"/>
    <property type="match status" value="2"/>
</dbReference>
<dbReference type="InterPro" id="IPR001347">
    <property type="entry name" value="SIS_dom"/>
</dbReference>
<dbReference type="EMBL" id="DG000049">
    <property type="protein sequence ID" value="GAA25525.1"/>
    <property type="molecule type" value="Genomic_DNA"/>
</dbReference>
<organism evidence="3 4">
    <name type="scientific">Saccharomyces cerevisiae (strain Kyokai no. 7 / NBRC 101557)</name>
    <name type="common">Baker's yeast</name>
    <dbReference type="NCBI Taxonomy" id="721032"/>
    <lineage>
        <taxon>Eukaryota</taxon>
        <taxon>Fungi</taxon>
        <taxon>Dikarya</taxon>
        <taxon>Ascomycota</taxon>
        <taxon>Saccharomycotina</taxon>
        <taxon>Saccharomycetes</taxon>
        <taxon>Saccharomycetales</taxon>
        <taxon>Saccharomycetaceae</taxon>
        <taxon>Saccharomyces</taxon>
    </lineage>
</organism>
<proteinExistence type="predicted"/>
<evidence type="ECO:0000313" key="4">
    <source>
        <dbReference type="Proteomes" id="UP000001608"/>
    </source>
</evidence>
<dbReference type="Gene3D" id="3.40.50.10490">
    <property type="entry name" value="Glucose-6-phosphate isomerase like protein, domain 1"/>
    <property type="match status" value="2"/>
</dbReference>
<dbReference type="CDD" id="cd05008">
    <property type="entry name" value="SIS_GlmS_GlmD_1"/>
    <property type="match status" value="1"/>
</dbReference>
<reference evidence="3 4" key="1">
    <citation type="journal article" date="2011" name="DNA Res.">
        <title>Whole-genome sequencing of sake yeast Saccharomyces cerevisiae Kyokai no. 7.</title>
        <authorList>
            <person name="Akao T."/>
            <person name="Yashiro I."/>
            <person name="Hosoyama A."/>
            <person name="Kitagaki H."/>
            <person name="Horikawa H."/>
            <person name="Watanabe D."/>
            <person name="Akada R."/>
            <person name="Ando Y."/>
            <person name="Harashima S."/>
            <person name="Inoue T."/>
            <person name="Inoue Y."/>
            <person name="Kajiwara S."/>
            <person name="Kitamoto K."/>
            <person name="Kitamoto N."/>
            <person name="Kobayashi O."/>
            <person name="Kuhara S."/>
            <person name="Masubuchi T."/>
            <person name="Mizoguchi H."/>
            <person name="Nakao Y."/>
            <person name="Nakazato A."/>
            <person name="Namise M."/>
            <person name="Oba T."/>
            <person name="Ogata T."/>
            <person name="Ohta A."/>
            <person name="Sato M."/>
            <person name="Shibasaki S."/>
            <person name="Takatsume Y."/>
            <person name="Tanimoto S."/>
            <person name="Tsuboi H."/>
            <person name="Nishimura A."/>
            <person name="Yoda K."/>
            <person name="Ishikawa T."/>
            <person name="Iwashita K."/>
            <person name="Fujita N."/>
            <person name="Shimoi H."/>
        </authorList>
    </citation>
    <scope>NUCLEOTIDE SEQUENCE [LARGE SCALE GENOMIC DNA]</scope>
    <source>
        <strain evidence="4">Kyokai no. 7 / NBRC 101557</strain>
    </source>
</reference>
<dbReference type="GO" id="GO:0006047">
    <property type="term" value="P:UDP-N-acetylglucosamine metabolic process"/>
    <property type="evidence" value="ECO:0007669"/>
    <property type="project" value="TreeGrafter"/>
</dbReference>
<dbReference type="Pfam" id="PF01380">
    <property type="entry name" value="SIS"/>
    <property type="match status" value="2"/>
</dbReference>
<dbReference type="OrthoDB" id="15235at2759"/>
<dbReference type="SUPFAM" id="SSF53697">
    <property type="entry name" value="SIS domain"/>
    <property type="match status" value="1"/>
</dbReference>
<feature type="domain" description="SIS" evidence="2">
    <location>
        <begin position="277"/>
        <end position="422"/>
    </location>
</feature>
<dbReference type="GO" id="GO:0006487">
    <property type="term" value="P:protein N-linked glycosylation"/>
    <property type="evidence" value="ECO:0007669"/>
    <property type="project" value="TreeGrafter"/>
</dbReference>
<evidence type="ECO:0000313" key="3">
    <source>
        <dbReference type="EMBL" id="GAA25525.1"/>
    </source>
</evidence>
<dbReference type="FunFam" id="3.40.50.10490:FF:000001">
    <property type="entry name" value="Glutamine--fructose-6-phosphate aminotransferase [isomerizing]"/>
    <property type="match status" value="1"/>
</dbReference>
<evidence type="ECO:0000256" key="1">
    <source>
        <dbReference type="ARBA" id="ARBA00022737"/>
    </source>
</evidence>
<dbReference type="InterPro" id="IPR046348">
    <property type="entry name" value="SIS_dom_sf"/>
</dbReference>
<dbReference type="InterPro" id="IPR035466">
    <property type="entry name" value="GlmS/AgaS_SIS"/>
</dbReference>
<dbReference type="PANTHER" id="PTHR10937">
    <property type="entry name" value="GLUCOSAMINE--FRUCTOSE-6-PHOSPHATE AMINOTRANSFERASE, ISOMERIZING"/>
    <property type="match status" value="1"/>
</dbReference>
<dbReference type="GO" id="GO:0004360">
    <property type="term" value="F:glutamine-fructose-6-phosphate transaminase (isomerizing) activity"/>
    <property type="evidence" value="ECO:0007669"/>
    <property type="project" value="TreeGrafter"/>
</dbReference>